<feature type="domain" description="Retroviral polymerase SH3-like" evidence="1">
    <location>
        <begin position="46"/>
        <end position="85"/>
    </location>
</feature>
<dbReference type="Pfam" id="PF25597">
    <property type="entry name" value="SH3_retrovirus"/>
    <property type="match status" value="1"/>
</dbReference>
<dbReference type="InterPro" id="IPR057670">
    <property type="entry name" value="SH3_retrovirus"/>
</dbReference>
<reference evidence="2" key="1">
    <citation type="submission" date="2018-05" db="EMBL/GenBank/DDBJ databases">
        <title>Draft genome of Mucuna pruriens seed.</title>
        <authorList>
            <person name="Nnadi N.E."/>
            <person name="Vos R."/>
            <person name="Hasami M.H."/>
            <person name="Devisetty U.K."/>
            <person name="Aguiy J.C."/>
        </authorList>
    </citation>
    <scope>NUCLEOTIDE SEQUENCE [LARGE SCALE GENOMIC DNA]</scope>
    <source>
        <strain evidence="2">JCA_2017</strain>
    </source>
</reference>
<comment type="caution">
    <text evidence="2">The sequence shown here is derived from an EMBL/GenBank/DDBJ whole genome shotgun (WGS) entry which is preliminary data.</text>
</comment>
<proteinExistence type="predicted"/>
<dbReference type="AlphaFoldDB" id="A0A371GXH3"/>
<protein>
    <recommendedName>
        <fullName evidence="1">Retroviral polymerase SH3-like domain-containing protein</fullName>
    </recommendedName>
</protein>
<feature type="non-terminal residue" evidence="2">
    <location>
        <position position="1"/>
    </location>
</feature>
<dbReference type="EMBL" id="QJKJ01004176">
    <property type="protein sequence ID" value="RDX95262.1"/>
    <property type="molecule type" value="Genomic_DNA"/>
</dbReference>
<sequence>MEENTHHTHFRNYCNPMTLYLKGNESFFTWLFGHPFDYSTLCIFGCVCYVHLPPQERTKLNAQSIECVFLSYSPNKKGYLCYDPTFVGFESLEIKLLFFVTQYDFIRSPIYGLPLFSNSSLAGPPQDNSLVVAPVQEPKLATLRHNLHFRMLPKRYISSLTITLSSIHIPSYK</sequence>
<evidence type="ECO:0000313" key="3">
    <source>
        <dbReference type="Proteomes" id="UP000257109"/>
    </source>
</evidence>
<dbReference type="Proteomes" id="UP000257109">
    <property type="component" value="Unassembled WGS sequence"/>
</dbReference>
<name>A0A371GXH3_MUCPR</name>
<keyword evidence="3" id="KW-1185">Reference proteome</keyword>
<accession>A0A371GXH3</accession>
<evidence type="ECO:0000259" key="1">
    <source>
        <dbReference type="Pfam" id="PF25597"/>
    </source>
</evidence>
<organism evidence="2 3">
    <name type="scientific">Mucuna pruriens</name>
    <name type="common">Velvet bean</name>
    <name type="synonym">Dolichos pruriens</name>
    <dbReference type="NCBI Taxonomy" id="157652"/>
    <lineage>
        <taxon>Eukaryota</taxon>
        <taxon>Viridiplantae</taxon>
        <taxon>Streptophyta</taxon>
        <taxon>Embryophyta</taxon>
        <taxon>Tracheophyta</taxon>
        <taxon>Spermatophyta</taxon>
        <taxon>Magnoliopsida</taxon>
        <taxon>eudicotyledons</taxon>
        <taxon>Gunneridae</taxon>
        <taxon>Pentapetalae</taxon>
        <taxon>rosids</taxon>
        <taxon>fabids</taxon>
        <taxon>Fabales</taxon>
        <taxon>Fabaceae</taxon>
        <taxon>Papilionoideae</taxon>
        <taxon>50 kb inversion clade</taxon>
        <taxon>NPAAA clade</taxon>
        <taxon>indigoferoid/millettioid clade</taxon>
        <taxon>Phaseoleae</taxon>
        <taxon>Mucuna</taxon>
    </lineage>
</organism>
<evidence type="ECO:0000313" key="2">
    <source>
        <dbReference type="EMBL" id="RDX95262.1"/>
    </source>
</evidence>
<gene>
    <name evidence="2" type="ORF">CR513_22250</name>
</gene>